<dbReference type="Pfam" id="PF09331">
    <property type="entry name" value="DUF1985"/>
    <property type="match status" value="1"/>
</dbReference>
<dbReference type="GO" id="GO:0006508">
    <property type="term" value="P:proteolysis"/>
    <property type="evidence" value="ECO:0007669"/>
    <property type="project" value="UniProtKB-KW"/>
</dbReference>
<keyword evidence="2" id="KW-0645">Protease</keyword>
<feature type="compositionally biased region" description="Low complexity" evidence="4">
    <location>
        <begin position="517"/>
        <end position="529"/>
    </location>
</feature>
<dbReference type="PANTHER" id="PTHR48449">
    <property type="entry name" value="DUF1985 DOMAIN-CONTAINING PROTEIN"/>
    <property type="match status" value="1"/>
</dbReference>
<keyword evidence="3" id="KW-0378">Hydrolase</keyword>
<evidence type="ECO:0000313" key="6">
    <source>
        <dbReference type="EMBL" id="CAD5324600.1"/>
    </source>
</evidence>
<feature type="compositionally biased region" description="Basic and acidic residues" evidence="4">
    <location>
        <begin position="535"/>
        <end position="544"/>
    </location>
</feature>
<evidence type="ECO:0000313" key="7">
    <source>
        <dbReference type="Proteomes" id="UP000516314"/>
    </source>
</evidence>
<dbReference type="PROSITE" id="PS50600">
    <property type="entry name" value="ULP_PROTEASE"/>
    <property type="match status" value="1"/>
</dbReference>
<dbReference type="Pfam" id="PF02902">
    <property type="entry name" value="Peptidase_C48"/>
    <property type="match status" value="1"/>
</dbReference>
<comment type="similarity">
    <text evidence="1">Belongs to the peptidase C48 family.</text>
</comment>
<evidence type="ECO:0000256" key="4">
    <source>
        <dbReference type="SAM" id="MobiDB-lite"/>
    </source>
</evidence>
<evidence type="ECO:0000256" key="2">
    <source>
        <dbReference type="ARBA" id="ARBA00022670"/>
    </source>
</evidence>
<gene>
    <name evidence="6" type="ORF">AT9943_LOCUS12485</name>
</gene>
<evidence type="ECO:0000256" key="3">
    <source>
        <dbReference type="ARBA" id="ARBA00022801"/>
    </source>
</evidence>
<feature type="compositionally biased region" description="Polar residues" evidence="4">
    <location>
        <begin position="370"/>
        <end position="380"/>
    </location>
</feature>
<dbReference type="GO" id="GO:0008234">
    <property type="term" value="F:cysteine-type peptidase activity"/>
    <property type="evidence" value="ECO:0007669"/>
    <property type="project" value="InterPro"/>
</dbReference>
<reference evidence="6 7" key="1">
    <citation type="submission" date="2020-09" db="EMBL/GenBank/DDBJ databases">
        <authorList>
            <person name="Ashkenazy H."/>
        </authorList>
    </citation>
    <scope>NUCLEOTIDE SEQUENCE [LARGE SCALE GENOMIC DNA]</scope>
    <source>
        <strain evidence="7">cv. Cdm-0</strain>
    </source>
</reference>
<dbReference type="InterPro" id="IPR038765">
    <property type="entry name" value="Papain-like_cys_pep_sf"/>
</dbReference>
<proteinExistence type="inferred from homology"/>
<dbReference type="EMBL" id="LR881468">
    <property type="protein sequence ID" value="CAD5324600.1"/>
    <property type="molecule type" value="Genomic_DNA"/>
</dbReference>
<dbReference type="Gene3D" id="3.40.395.10">
    <property type="entry name" value="Adenoviral Proteinase, Chain A"/>
    <property type="match status" value="1"/>
</dbReference>
<organism evidence="6 7">
    <name type="scientific">Arabidopsis thaliana</name>
    <name type="common">Mouse-ear cress</name>
    <dbReference type="NCBI Taxonomy" id="3702"/>
    <lineage>
        <taxon>Eukaryota</taxon>
        <taxon>Viridiplantae</taxon>
        <taxon>Streptophyta</taxon>
        <taxon>Embryophyta</taxon>
        <taxon>Tracheophyta</taxon>
        <taxon>Spermatophyta</taxon>
        <taxon>Magnoliopsida</taxon>
        <taxon>eudicotyledons</taxon>
        <taxon>Gunneridae</taxon>
        <taxon>Pentapetalae</taxon>
        <taxon>rosids</taxon>
        <taxon>malvids</taxon>
        <taxon>Brassicales</taxon>
        <taxon>Brassicaceae</taxon>
        <taxon>Camelineae</taxon>
        <taxon>Arabidopsis</taxon>
    </lineage>
</organism>
<dbReference type="InterPro" id="IPR003653">
    <property type="entry name" value="Peptidase_C48_C"/>
</dbReference>
<evidence type="ECO:0000256" key="1">
    <source>
        <dbReference type="ARBA" id="ARBA00005234"/>
    </source>
</evidence>
<sequence>MSSTGASSDVDNWDLIPTLSKRFFAVDGLPEGARLNIYSTPEYLGSLVKLLHGSEAWAILMSSQFRKLFLLPVARCSHSAKLIHGMLSRQVITRKINELWVVYGGFPLRFSLREFHISTGLLCHQIPTQAEVEEHQDAAYLCVWNRLFWEKKIVFVTDVLQMLQDDLEAPANKKLTTWKKLCLALIVIVDGVVVCSNRLAGRVTSRFVEMLHEPEFFMVYPWGREAFSSTMERFGPDLGDPNPIAELKKRLCQKTSLCYGFPLALQLQVLNSIPALCSKIKDPTDMRNFIDRSPVELGKTILLRESAVLEVECDANLSVAYTLTPSVVLNENEFAWSKENDDPKVEHMLGLISKGHRFQPNQWPIDATPVQPTNDEQNPRGNRRPSPGLAETSQAHPIPEMSAKTKEPKQSSFPPRKPFTRSASKSCGVGPSNPICNPPSRKSKNSGSAAHADGSHPRGEKGYVAFVTHSDLLGLKDWFSQQLHLLRSNLFADMEKLVESKSASFKSGVRPSRKVKTSLSKKPSLSVSKKPPPSDSRKRQRVEVHSLSPDTSKDIVQDGGFHAPSFDSPFNTNLPATEGHGDAKSTSQNFCGDTQEPPLPMKDLDVDQVGDDPIILPWPSSPLSSPKTPSAPSDHVFGDGDEVDCNSSAIVPVAPAYFLHETINIRQPVLQKRVPIRSRYLDPAQYSVDARISALFKSRTKKPAYSPLGSLDELEFENFKSLLQEDTDQLFTICTGHKLSNAHFLDIATKDKWVTTEHMQLIMGMLLRRRAKSYAFKRITIIDTLFIALLMTHHEDFMQCQDKGNYEWGSSMKAYVTGKSIGILMKSEFLRNVDVVYVPMNWGSCHWVGLVINLQLRNVLILDPFSAPFPDEQVSVMIKPVTELLPWLLKRFAIPALTEHLTTEPFAWSRASSIYDNNGDGDCGPVSCKFLEMHAHGLGVSDMARLTDDAVSRFRKVYAMDTYVTFVDSPDQAA</sequence>
<dbReference type="PANTHER" id="PTHR48449:SF1">
    <property type="entry name" value="DUF1985 DOMAIN-CONTAINING PROTEIN"/>
    <property type="match status" value="1"/>
</dbReference>
<dbReference type="InterPro" id="IPR015410">
    <property type="entry name" value="DUF1985"/>
</dbReference>
<dbReference type="SUPFAM" id="SSF54001">
    <property type="entry name" value="Cysteine proteinases"/>
    <property type="match status" value="1"/>
</dbReference>
<feature type="region of interest" description="Disordered" evidence="4">
    <location>
        <begin position="360"/>
        <end position="459"/>
    </location>
</feature>
<dbReference type="Proteomes" id="UP000516314">
    <property type="component" value="Chromosome 3"/>
</dbReference>
<evidence type="ECO:0000259" key="5">
    <source>
        <dbReference type="PROSITE" id="PS50600"/>
    </source>
</evidence>
<feature type="region of interest" description="Disordered" evidence="4">
    <location>
        <begin position="501"/>
        <end position="632"/>
    </location>
</feature>
<accession>A0A7G2EPK3</accession>
<feature type="compositionally biased region" description="Low complexity" evidence="4">
    <location>
        <begin position="617"/>
        <end position="632"/>
    </location>
</feature>
<dbReference type="AlphaFoldDB" id="A0A7G2EPK3"/>
<protein>
    <submittedName>
        <fullName evidence="6">(thale cress) hypothetical protein</fullName>
    </submittedName>
</protein>
<feature type="domain" description="Ubiquitin-like protease family profile" evidence="5">
    <location>
        <begin position="737"/>
        <end position="934"/>
    </location>
</feature>
<name>A0A7G2EPK3_ARATH</name>